<protein>
    <submittedName>
        <fullName evidence="2">Putative ribonuclease H-like domain-containing protein</fullName>
    </submittedName>
</protein>
<gene>
    <name evidence="2" type="ORF">RchiOBHm_Chr3g0495871</name>
</gene>
<dbReference type="GO" id="GO:0003676">
    <property type="term" value="F:nucleic acid binding"/>
    <property type="evidence" value="ECO:0007669"/>
    <property type="project" value="InterPro"/>
</dbReference>
<dbReference type="InterPro" id="IPR036397">
    <property type="entry name" value="RNaseH_sf"/>
</dbReference>
<dbReference type="AlphaFoldDB" id="A0A2P6RHD2"/>
<name>A0A2P6RHD2_ROSCH</name>
<dbReference type="PANTHER" id="PTHR47723">
    <property type="entry name" value="OS05G0353850 PROTEIN"/>
    <property type="match status" value="1"/>
</dbReference>
<evidence type="ECO:0000259" key="1">
    <source>
        <dbReference type="Pfam" id="PF13456"/>
    </source>
</evidence>
<feature type="domain" description="RNase H type-1" evidence="1">
    <location>
        <begin position="12"/>
        <end position="89"/>
    </location>
</feature>
<organism evidence="2 3">
    <name type="scientific">Rosa chinensis</name>
    <name type="common">China rose</name>
    <dbReference type="NCBI Taxonomy" id="74649"/>
    <lineage>
        <taxon>Eukaryota</taxon>
        <taxon>Viridiplantae</taxon>
        <taxon>Streptophyta</taxon>
        <taxon>Embryophyta</taxon>
        <taxon>Tracheophyta</taxon>
        <taxon>Spermatophyta</taxon>
        <taxon>Magnoliopsida</taxon>
        <taxon>eudicotyledons</taxon>
        <taxon>Gunneridae</taxon>
        <taxon>Pentapetalae</taxon>
        <taxon>rosids</taxon>
        <taxon>fabids</taxon>
        <taxon>Rosales</taxon>
        <taxon>Rosaceae</taxon>
        <taxon>Rosoideae</taxon>
        <taxon>Rosoideae incertae sedis</taxon>
        <taxon>Rosa</taxon>
    </lineage>
</organism>
<dbReference type="InterPro" id="IPR053151">
    <property type="entry name" value="RNase_H-like"/>
</dbReference>
<dbReference type="InterPro" id="IPR044730">
    <property type="entry name" value="RNase_H-like_dom_plant"/>
</dbReference>
<reference evidence="2 3" key="1">
    <citation type="journal article" date="2018" name="Nat. Genet.">
        <title>The Rosa genome provides new insights in the design of modern roses.</title>
        <authorList>
            <person name="Bendahmane M."/>
        </authorList>
    </citation>
    <scope>NUCLEOTIDE SEQUENCE [LARGE SCALE GENOMIC DNA]</scope>
    <source>
        <strain evidence="3">cv. Old Blush</strain>
    </source>
</reference>
<dbReference type="Gene3D" id="3.30.420.10">
    <property type="entry name" value="Ribonuclease H-like superfamily/Ribonuclease H"/>
    <property type="match status" value="1"/>
</dbReference>
<dbReference type="SUPFAM" id="SSF53098">
    <property type="entry name" value="Ribonuclease H-like"/>
    <property type="match status" value="1"/>
</dbReference>
<dbReference type="EMBL" id="PDCK01000041">
    <property type="protein sequence ID" value="PRQ45821.1"/>
    <property type="molecule type" value="Genomic_DNA"/>
</dbReference>
<keyword evidence="3" id="KW-1185">Reference proteome</keyword>
<dbReference type="OMA" id="HIKCKPP"/>
<sequence length="94" mass="9588">MASPPLNMVKLNFDGSVARSGQASAGFVIRDHSGNPVAAGSRCIGSSSIPVAEGTALKDGLLAALRHNLKSVSLEGDSSLIIKCVNLSVKSHDS</sequence>
<dbReference type="CDD" id="cd06222">
    <property type="entry name" value="RNase_H_like"/>
    <property type="match status" value="1"/>
</dbReference>
<dbReference type="Gramene" id="PRQ45821">
    <property type="protein sequence ID" value="PRQ45821"/>
    <property type="gene ID" value="RchiOBHm_Chr3g0495871"/>
</dbReference>
<evidence type="ECO:0000313" key="2">
    <source>
        <dbReference type="EMBL" id="PRQ45821.1"/>
    </source>
</evidence>
<dbReference type="Pfam" id="PF13456">
    <property type="entry name" value="RVT_3"/>
    <property type="match status" value="1"/>
</dbReference>
<comment type="caution">
    <text evidence="2">The sequence shown here is derived from an EMBL/GenBank/DDBJ whole genome shotgun (WGS) entry which is preliminary data.</text>
</comment>
<dbReference type="Proteomes" id="UP000238479">
    <property type="component" value="Chromosome 3"/>
</dbReference>
<accession>A0A2P6RHD2</accession>
<dbReference type="GO" id="GO:0004523">
    <property type="term" value="F:RNA-DNA hybrid ribonuclease activity"/>
    <property type="evidence" value="ECO:0007669"/>
    <property type="project" value="InterPro"/>
</dbReference>
<evidence type="ECO:0000313" key="3">
    <source>
        <dbReference type="Proteomes" id="UP000238479"/>
    </source>
</evidence>
<dbReference type="InterPro" id="IPR002156">
    <property type="entry name" value="RNaseH_domain"/>
</dbReference>
<dbReference type="PANTHER" id="PTHR47723:SF23">
    <property type="entry name" value="REVERSE TRANSCRIPTASE-LIKE PROTEIN"/>
    <property type="match status" value="1"/>
</dbReference>
<proteinExistence type="predicted"/>
<dbReference type="InterPro" id="IPR012337">
    <property type="entry name" value="RNaseH-like_sf"/>
</dbReference>